<dbReference type="InterPro" id="IPR000847">
    <property type="entry name" value="LysR_HTH_N"/>
</dbReference>
<comment type="caution">
    <text evidence="7">The sequence shown here is derived from an EMBL/GenBank/DDBJ whole genome shotgun (WGS) entry which is preliminary data.</text>
</comment>
<evidence type="ECO:0000259" key="6">
    <source>
        <dbReference type="PROSITE" id="PS50931"/>
    </source>
</evidence>
<comment type="similarity">
    <text evidence="1">Belongs to the LysR transcriptional regulatory family.</text>
</comment>
<accession>A0A849C5Q9</accession>
<dbReference type="InterPro" id="IPR005119">
    <property type="entry name" value="LysR_subst-bd"/>
</dbReference>
<dbReference type="SUPFAM" id="SSF46785">
    <property type="entry name" value="Winged helix' DNA-binding domain"/>
    <property type="match status" value="1"/>
</dbReference>
<dbReference type="SUPFAM" id="SSF53850">
    <property type="entry name" value="Periplasmic binding protein-like II"/>
    <property type="match status" value="1"/>
</dbReference>
<dbReference type="PANTHER" id="PTHR30346:SF0">
    <property type="entry name" value="HCA OPERON TRANSCRIPTIONAL ACTIVATOR HCAR"/>
    <property type="match status" value="1"/>
</dbReference>
<keyword evidence="3" id="KW-0238">DNA-binding</keyword>
<dbReference type="Gene3D" id="1.10.10.10">
    <property type="entry name" value="Winged helix-like DNA-binding domain superfamily/Winged helix DNA-binding domain"/>
    <property type="match status" value="1"/>
</dbReference>
<name>A0A849C5Q9_9NOCA</name>
<dbReference type="GO" id="GO:0003700">
    <property type="term" value="F:DNA-binding transcription factor activity"/>
    <property type="evidence" value="ECO:0007669"/>
    <property type="project" value="InterPro"/>
</dbReference>
<dbReference type="PANTHER" id="PTHR30346">
    <property type="entry name" value="TRANSCRIPTIONAL DUAL REGULATOR HCAR-RELATED"/>
    <property type="match status" value="1"/>
</dbReference>
<organism evidence="7 8">
    <name type="scientific">Nocardia uniformis</name>
    <dbReference type="NCBI Taxonomy" id="53432"/>
    <lineage>
        <taxon>Bacteria</taxon>
        <taxon>Bacillati</taxon>
        <taxon>Actinomycetota</taxon>
        <taxon>Actinomycetes</taxon>
        <taxon>Mycobacteriales</taxon>
        <taxon>Nocardiaceae</taxon>
        <taxon>Nocardia</taxon>
    </lineage>
</organism>
<evidence type="ECO:0000256" key="5">
    <source>
        <dbReference type="ARBA" id="ARBA00023163"/>
    </source>
</evidence>
<evidence type="ECO:0000256" key="4">
    <source>
        <dbReference type="ARBA" id="ARBA00023159"/>
    </source>
</evidence>
<dbReference type="PROSITE" id="PS50931">
    <property type="entry name" value="HTH_LYSR"/>
    <property type="match status" value="1"/>
</dbReference>
<evidence type="ECO:0000256" key="3">
    <source>
        <dbReference type="ARBA" id="ARBA00023125"/>
    </source>
</evidence>
<evidence type="ECO:0000256" key="2">
    <source>
        <dbReference type="ARBA" id="ARBA00023015"/>
    </source>
</evidence>
<dbReference type="EMBL" id="JABELX010000009">
    <property type="protein sequence ID" value="NNH73118.1"/>
    <property type="molecule type" value="Genomic_DNA"/>
</dbReference>
<proteinExistence type="inferred from homology"/>
<gene>
    <name evidence="7" type="ORF">HLB23_25200</name>
</gene>
<protein>
    <submittedName>
        <fullName evidence="7">LysR family transcriptional regulator</fullName>
    </submittedName>
</protein>
<keyword evidence="8" id="KW-1185">Reference proteome</keyword>
<evidence type="ECO:0000313" key="7">
    <source>
        <dbReference type="EMBL" id="NNH73118.1"/>
    </source>
</evidence>
<feature type="domain" description="HTH lysR-type" evidence="6">
    <location>
        <begin position="1"/>
        <end position="58"/>
    </location>
</feature>
<dbReference type="GO" id="GO:0003677">
    <property type="term" value="F:DNA binding"/>
    <property type="evidence" value="ECO:0007669"/>
    <property type="project" value="UniProtKB-KW"/>
</dbReference>
<dbReference type="FunFam" id="1.10.10.10:FF:000001">
    <property type="entry name" value="LysR family transcriptional regulator"/>
    <property type="match status" value="1"/>
</dbReference>
<dbReference type="Proteomes" id="UP000586827">
    <property type="component" value="Unassembled WGS sequence"/>
</dbReference>
<sequence length="299" mass="33500">MERHEIETFLTLAEELHFARTAERLRLSPGRVSQTIKKLERRIGGPLFERTSRQVALTALGQQFSGELRTGYQQVQQAIHNATTASQSVTGQLRLAFSGPWCGKLMFRAADEFRAEYPRCEVRVREMSLADPIDPLRAGDIDLQLSECPIDEPGITAGPILFSGPPALLVPADHRLAQQESASLEDFAQFPLVTFAGLSPRLYDRHYPRLTPRGTPIQHIPVDMTFHEMLCFVGEGNGMTVLSAHAEKYHTRHDVAYIPLPDAAPVEYGLLWPTGRENATIRAFIRTISRVAHNEPEPR</sequence>
<dbReference type="AlphaFoldDB" id="A0A849C5Q9"/>
<dbReference type="RefSeq" id="WP_067523386.1">
    <property type="nucleotide sequence ID" value="NZ_JABELX010000009.1"/>
</dbReference>
<dbReference type="Pfam" id="PF03466">
    <property type="entry name" value="LysR_substrate"/>
    <property type="match status" value="1"/>
</dbReference>
<evidence type="ECO:0000256" key="1">
    <source>
        <dbReference type="ARBA" id="ARBA00009437"/>
    </source>
</evidence>
<dbReference type="InterPro" id="IPR036390">
    <property type="entry name" value="WH_DNA-bd_sf"/>
</dbReference>
<evidence type="ECO:0000313" key="8">
    <source>
        <dbReference type="Proteomes" id="UP000586827"/>
    </source>
</evidence>
<keyword evidence="2" id="KW-0805">Transcription regulation</keyword>
<dbReference type="CDD" id="cd08414">
    <property type="entry name" value="PBP2_LTTR_aromatics_like"/>
    <property type="match status" value="1"/>
</dbReference>
<keyword evidence="5" id="KW-0804">Transcription</keyword>
<reference evidence="7 8" key="1">
    <citation type="submission" date="2020-05" db="EMBL/GenBank/DDBJ databases">
        <title>MicrobeNet Type strains.</title>
        <authorList>
            <person name="Nicholson A.C."/>
        </authorList>
    </citation>
    <scope>NUCLEOTIDE SEQUENCE [LARGE SCALE GENOMIC DNA]</scope>
    <source>
        <strain evidence="7 8">JCM 3224</strain>
    </source>
</reference>
<dbReference type="InterPro" id="IPR036388">
    <property type="entry name" value="WH-like_DNA-bd_sf"/>
</dbReference>
<dbReference type="GO" id="GO:0032993">
    <property type="term" value="C:protein-DNA complex"/>
    <property type="evidence" value="ECO:0007669"/>
    <property type="project" value="TreeGrafter"/>
</dbReference>
<dbReference type="Pfam" id="PF00126">
    <property type="entry name" value="HTH_1"/>
    <property type="match status" value="1"/>
</dbReference>
<dbReference type="Gene3D" id="3.40.190.10">
    <property type="entry name" value="Periplasmic binding protein-like II"/>
    <property type="match status" value="2"/>
</dbReference>
<keyword evidence="4" id="KW-0010">Activator</keyword>